<dbReference type="Proteomes" id="UP000198362">
    <property type="component" value="Unassembled WGS sequence"/>
</dbReference>
<dbReference type="EMBL" id="FZPH01000004">
    <property type="protein sequence ID" value="SNT32214.1"/>
    <property type="molecule type" value="Genomic_DNA"/>
</dbReference>
<reference evidence="3 4" key="1">
    <citation type="submission" date="2017-06" db="EMBL/GenBank/DDBJ databases">
        <authorList>
            <person name="Kim H.J."/>
            <person name="Triplett B.A."/>
        </authorList>
    </citation>
    <scope>NUCLEOTIDE SEQUENCE [LARGE SCALE GENOMIC DNA]</scope>
    <source>
        <strain evidence="3 4">CGMCC 4.5593</strain>
    </source>
</reference>
<dbReference type="OrthoDB" id="3310286at2"/>
<feature type="signal peptide" evidence="2">
    <location>
        <begin position="1"/>
        <end position="23"/>
    </location>
</feature>
<evidence type="ECO:0000313" key="3">
    <source>
        <dbReference type="EMBL" id="SNT32214.1"/>
    </source>
</evidence>
<evidence type="ECO:0000256" key="2">
    <source>
        <dbReference type="SAM" id="SignalP"/>
    </source>
</evidence>
<keyword evidence="1" id="KW-1133">Transmembrane helix</keyword>
<accession>A0A239LRH2</accession>
<proteinExistence type="predicted"/>
<feature type="transmembrane region" description="Helical" evidence="1">
    <location>
        <begin position="40"/>
        <end position="58"/>
    </location>
</feature>
<dbReference type="RefSeq" id="WP_089248395.1">
    <property type="nucleotide sequence ID" value="NZ_FZPH01000004.1"/>
</dbReference>
<keyword evidence="2" id="KW-0732">Signal</keyword>
<keyword evidence="1" id="KW-0472">Membrane</keyword>
<evidence type="ECO:0000256" key="1">
    <source>
        <dbReference type="SAM" id="Phobius"/>
    </source>
</evidence>
<evidence type="ECO:0000313" key="4">
    <source>
        <dbReference type="Proteomes" id="UP000198362"/>
    </source>
</evidence>
<feature type="chain" id="PRO_5012059920" evidence="2">
    <location>
        <begin position="24"/>
        <end position="351"/>
    </location>
</feature>
<organism evidence="3 4">
    <name type="scientific">Asanoa hainanensis</name>
    <dbReference type="NCBI Taxonomy" id="560556"/>
    <lineage>
        <taxon>Bacteria</taxon>
        <taxon>Bacillati</taxon>
        <taxon>Actinomycetota</taxon>
        <taxon>Actinomycetes</taxon>
        <taxon>Micromonosporales</taxon>
        <taxon>Micromonosporaceae</taxon>
        <taxon>Asanoa</taxon>
    </lineage>
</organism>
<keyword evidence="4" id="KW-1185">Reference proteome</keyword>
<dbReference type="AlphaFoldDB" id="A0A239LRH2"/>
<sequence>MNKRRLSLFTAFCVMLAFGAAIAALSTKLVRHVNGGFHEGIVRGACAVAAGVLGVIVFRRLKRNLAGASDADNTAAMQPSIDYLQSLQARAADHLEDVYTKEAVVTFISLITARARHRSRVIESIDLEERIATQHVSIEYNLPLVADDKGESRFIPLLLPPKGQLVDNLKITDASGKPLTDLSFEESTQLVAAGLRILMLEAAALQAGSKTGVGQLTEKVRALELILLGQLARRGAVGQGEAKRLLDKAFKDYGDSITGEGVDELRRYVDALTSTYPIVAVVPTGSISSRRVLLRYERTLIPAALNRGGLGWVRVILGLRPNKIVVPSSSALTAGSFHLYVAGPPSMYVLE</sequence>
<protein>
    <submittedName>
        <fullName evidence="3">Uncharacterized protein</fullName>
    </submittedName>
</protein>
<keyword evidence="1" id="KW-0812">Transmembrane</keyword>
<gene>
    <name evidence="3" type="ORF">SAMN05421812_104479</name>
</gene>
<name>A0A239LRH2_9ACTN</name>